<protein>
    <submittedName>
        <fullName evidence="1">Uncharacterized protein</fullName>
    </submittedName>
</protein>
<evidence type="ECO:0000313" key="2">
    <source>
        <dbReference type="Proteomes" id="UP001457282"/>
    </source>
</evidence>
<reference evidence="1 2" key="1">
    <citation type="journal article" date="2023" name="G3 (Bethesda)">
        <title>A chromosome-length genome assembly and annotation of blackberry (Rubus argutus, cv. 'Hillquist').</title>
        <authorList>
            <person name="Bruna T."/>
            <person name="Aryal R."/>
            <person name="Dudchenko O."/>
            <person name="Sargent D.J."/>
            <person name="Mead D."/>
            <person name="Buti M."/>
            <person name="Cavallini A."/>
            <person name="Hytonen T."/>
            <person name="Andres J."/>
            <person name="Pham M."/>
            <person name="Weisz D."/>
            <person name="Mascagni F."/>
            <person name="Usai G."/>
            <person name="Natali L."/>
            <person name="Bassil N."/>
            <person name="Fernandez G.E."/>
            <person name="Lomsadze A."/>
            <person name="Armour M."/>
            <person name="Olukolu B."/>
            <person name="Poorten T."/>
            <person name="Britton C."/>
            <person name="Davik J."/>
            <person name="Ashrafi H."/>
            <person name="Aiden E.L."/>
            <person name="Borodovsky M."/>
            <person name="Worthington M."/>
        </authorList>
    </citation>
    <scope>NUCLEOTIDE SEQUENCE [LARGE SCALE GENOMIC DNA]</scope>
    <source>
        <strain evidence="1">PI 553951</strain>
    </source>
</reference>
<organism evidence="1 2">
    <name type="scientific">Rubus argutus</name>
    <name type="common">Southern blackberry</name>
    <dbReference type="NCBI Taxonomy" id="59490"/>
    <lineage>
        <taxon>Eukaryota</taxon>
        <taxon>Viridiplantae</taxon>
        <taxon>Streptophyta</taxon>
        <taxon>Embryophyta</taxon>
        <taxon>Tracheophyta</taxon>
        <taxon>Spermatophyta</taxon>
        <taxon>Magnoliopsida</taxon>
        <taxon>eudicotyledons</taxon>
        <taxon>Gunneridae</taxon>
        <taxon>Pentapetalae</taxon>
        <taxon>rosids</taxon>
        <taxon>fabids</taxon>
        <taxon>Rosales</taxon>
        <taxon>Rosaceae</taxon>
        <taxon>Rosoideae</taxon>
        <taxon>Rosoideae incertae sedis</taxon>
        <taxon>Rubus</taxon>
    </lineage>
</organism>
<dbReference type="EMBL" id="JBEDUW010000007">
    <property type="protein sequence ID" value="KAK9911822.1"/>
    <property type="molecule type" value="Genomic_DNA"/>
</dbReference>
<name>A0AAW1VUU3_RUBAR</name>
<gene>
    <name evidence="1" type="ORF">M0R45_035710</name>
</gene>
<keyword evidence="2" id="KW-1185">Reference proteome</keyword>
<dbReference type="Proteomes" id="UP001457282">
    <property type="component" value="Unassembled WGS sequence"/>
</dbReference>
<proteinExistence type="predicted"/>
<accession>A0AAW1VUU3</accession>
<comment type="caution">
    <text evidence="1">The sequence shown here is derived from an EMBL/GenBank/DDBJ whole genome shotgun (WGS) entry which is preliminary data.</text>
</comment>
<evidence type="ECO:0000313" key="1">
    <source>
        <dbReference type="EMBL" id="KAK9911822.1"/>
    </source>
</evidence>
<dbReference type="AlphaFoldDB" id="A0AAW1VUU3"/>
<sequence length="72" mass="7442">MEAHGELGHGKAGLCGGVASRGEWRRVLGSSASELGRATAAELRWCGPRGVDLVVLGMAEKGHGLGSMVVLW</sequence>